<dbReference type="InterPro" id="IPR000914">
    <property type="entry name" value="SBP_5_dom"/>
</dbReference>
<sequence length="549" mass="60085">MTTKTEVTQPLEAGAKGGITRRTLLASVAIAAAMAHMPRAFAAGDPKRISIRLGSRDIGSVDPAMTKTGDDETVALQIFNSLVSPPRGTLDVDLDKLQPVLAKSWDISPDRKTWTFHLRPGVKWHKGYGEVSAEDVKFSFERQMDPKLGGVHGASFKSIDSIDIVDPLTVRFNLKATDPFFHVEALIPGFGRFIVPKKAVEELGEKFGFQPVGSGAFEFSEYRPQEAIILKAFDGYFGGRAPLDELELRYIPDNNAATIAFIGGELDVTGGDRDPKWVKNMQAQNPDAVINTLLPGSLQFISFNMTVKPLDNLKVRQALAYAIDRSQWAKAFGIVHGDLPAIVPEEFFGALKASDIPAELRYDYSPEKAKALLAEAGYPNGFSLDAIISERDDYKTNMLMVQDMLRKIGVNLNLQVQDHASYQANIRQDRGTVVELSTAMEPTAPQVLNEFLSKQAAVGKPSSLRNFSHYGEVGGNIDDLVAKAVAEADAAKQLDYLKQAQLQVLKDVPLITLQTAPIITAFQGKIDLGYKPVSGYGQFEYSTAKLMDS</sequence>
<proteinExistence type="inferred from homology"/>
<comment type="subcellular location">
    <subcellularLocation>
        <location evidence="1">Periplasm</location>
    </subcellularLocation>
</comment>
<keyword evidence="7" id="KW-1185">Reference proteome</keyword>
<evidence type="ECO:0000259" key="5">
    <source>
        <dbReference type="Pfam" id="PF00496"/>
    </source>
</evidence>
<dbReference type="InterPro" id="IPR006311">
    <property type="entry name" value="TAT_signal"/>
</dbReference>
<evidence type="ECO:0000256" key="4">
    <source>
        <dbReference type="ARBA" id="ARBA00022729"/>
    </source>
</evidence>
<dbReference type="GO" id="GO:0030288">
    <property type="term" value="C:outer membrane-bounded periplasmic space"/>
    <property type="evidence" value="ECO:0007669"/>
    <property type="project" value="UniProtKB-ARBA"/>
</dbReference>
<evidence type="ECO:0000256" key="1">
    <source>
        <dbReference type="ARBA" id="ARBA00004418"/>
    </source>
</evidence>
<accession>A0A387G3U2</accession>
<dbReference type="InterPro" id="IPR030678">
    <property type="entry name" value="Peptide/Ni-bd"/>
</dbReference>
<organism evidence="6 7">
    <name type="scientific">Rhizobium jaguaris</name>
    <dbReference type="NCBI Taxonomy" id="1312183"/>
    <lineage>
        <taxon>Bacteria</taxon>
        <taxon>Pseudomonadati</taxon>
        <taxon>Pseudomonadota</taxon>
        <taxon>Alphaproteobacteria</taxon>
        <taxon>Hyphomicrobiales</taxon>
        <taxon>Rhizobiaceae</taxon>
        <taxon>Rhizobium/Agrobacterium group</taxon>
        <taxon>Rhizobium</taxon>
    </lineage>
</organism>
<keyword evidence="3" id="KW-0813">Transport</keyword>
<evidence type="ECO:0000313" key="6">
    <source>
        <dbReference type="EMBL" id="AYG62741.1"/>
    </source>
</evidence>
<dbReference type="Pfam" id="PF00496">
    <property type="entry name" value="SBP_bac_5"/>
    <property type="match status" value="1"/>
</dbReference>
<gene>
    <name evidence="6" type="ORF">CCGE525_28815</name>
</gene>
<name>A0A387G3U2_9HYPH</name>
<dbReference type="KEGG" id="rjg:CCGE525_28815"/>
<dbReference type="EMBL" id="CP032695">
    <property type="protein sequence ID" value="AYG62741.1"/>
    <property type="molecule type" value="Genomic_DNA"/>
</dbReference>
<dbReference type="PROSITE" id="PS51318">
    <property type="entry name" value="TAT"/>
    <property type="match status" value="1"/>
</dbReference>
<dbReference type="InterPro" id="IPR039424">
    <property type="entry name" value="SBP_5"/>
</dbReference>
<dbReference type="GO" id="GO:0015833">
    <property type="term" value="P:peptide transport"/>
    <property type="evidence" value="ECO:0007669"/>
    <property type="project" value="TreeGrafter"/>
</dbReference>
<protein>
    <recommendedName>
        <fullName evidence="5">Solute-binding protein family 5 domain-containing protein</fullName>
    </recommendedName>
</protein>
<evidence type="ECO:0000256" key="2">
    <source>
        <dbReference type="ARBA" id="ARBA00005695"/>
    </source>
</evidence>
<dbReference type="GO" id="GO:0043190">
    <property type="term" value="C:ATP-binding cassette (ABC) transporter complex"/>
    <property type="evidence" value="ECO:0007669"/>
    <property type="project" value="InterPro"/>
</dbReference>
<dbReference type="RefSeq" id="WP_120707654.1">
    <property type="nucleotide sequence ID" value="NZ_CP032695.1"/>
</dbReference>
<dbReference type="Gene3D" id="3.10.105.10">
    <property type="entry name" value="Dipeptide-binding Protein, Domain 3"/>
    <property type="match status" value="1"/>
</dbReference>
<dbReference type="AlphaFoldDB" id="A0A387G3U2"/>
<dbReference type="Proteomes" id="UP000282195">
    <property type="component" value="Plasmid pRCCGE525c"/>
</dbReference>
<geneLocation type="plasmid" evidence="7">
    <name>prccge525c</name>
</geneLocation>
<dbReference type="GO" id="GO:1904680">
    <property type="term" value="F:peptide transmembrane transporter activity"/>
    <property type="evidence" value="ECO:0007669"/>
    <property type="project" value="TreeGrafter"/>
</dbReference>
<dbReference type="SUPFAM" id="SSF53850">
    <property type="entry name" value="Periplasmic binding protein-like II"/>
    <property type="match status" value="1"/>
</dbReference>
<keyword evidence="4" id="KW-0732">Signal</keyword>
<dbReference type="PANTHER" id="PTHR30290">
    <property type="entry name" value="PERIPLASMIC BINDING COMPONENT OF ABC TRANSPORTER"/>
    <property type="match status" value="1"/>
</dbReference>
<dbReference type="PIRSF" id="PIRSF002741">
    <property type="entry name" value="MppA"/>
    <property type="match status" value="1"/>
</dbReference>
<dbReference type="OrthoDB" id="9803988at2"/>
<feature type="domain" description="Solute-binding protein family 5" evidence="5">
    <location>
        <begin position="96"/>
        <end position="453"/>
    </location>
</feature>
<dbReference type="PANTHER" id="PTHR30290:SF9">
    <property type="entry name" value="OLIGOPEPTIDE-BINDING PROTEIN APPA"/>
    <property type="match status" value="1"/>
</dbReference>
<reference evidence="6 7" key="1">
    <citation type="submission" date="2018-10" db="EMBL/GenBank/DDBJ databases">
        <title>Rhizobium etli, R. leguminosarum and a new Rhizobium genospecies from Phaseolus dumosus.</title>
        <authorList>
            <person name="Ramirez-Puebla S.T."/>
            <person name="Rogel-Hernandez M.A."/>
            <person name="Guerrero G."/>
            <person name="Ormeno-Orrillo E."/>
            <person name="Martinez-Romero J.C."/>
            <person name="Negrete-Yankelevich S."/>
            <person name="Martinez-Romero E."/>
        </authorList>
    </citation>
    <scope>NUCLEOTIDE SEQUENCE [LARGE SCALE GENOMIC DNA]</scope>
    <source>
        <strain evidence="6 7">CCGE525</strain>
        <plasmid evidence="7">prccge525c</plasmid>
    </source>
</reference>
<evidence type="ECO:0000256" key="3">
    <source>
        <dbReference type="ARBA" id="ARBA00022448"/>
    </source>
</evidence>
<dbReference type="Gene3D" id="3.90.76.10">
    <property type="entry name" value="Dipeptide-binding Protein, Domain 1"/>
    <property type="match status" value="1"/>
</dbReference>
<evidence type="ECO:0000313" key="7">
    <source>
        <dbReference type="Proteomes" id="UP000282195"/>
    </source>
</evidence>
<keyword evidence="6" id="KW-0614">Plasmid</keyword>
<dbReference type="Gene3D" id="3.40.190.10">
    <property type="entry name" value="Periplasmic binding protein-like II"/>
    <property type="match status" value="1"/>
</dbReference>
<comment type="similarity">
    <text evidence="2">Belongs to the bacterial solute-binding protein 5 family.</text>
</comment>